<feature type="domain" description="PLD phosphodiesterase" evidence="14">
    <location>
        <begin position="395"/>
        <end position="422"/>
    </location>
</feature>
<keyword evidence="3" id="KW-0444">Lipid biosynthesis</keyword>
<accession>A0ABP5LCH5</accession>
<organism evidence="15 16">
    <name type="scientific">Nocardioides koreensis</name>
    <dbReference type="NCBI Taxonomy" id="433651"/>
    <lineage>
        <taxon>Bacteria</taxon>
        <taxon>Bacillati</taxon>
        <taxon>Actinomycetota</taxon>
        <taxon>Actinomycetes</taxon>
        <taxon>Propionibacteriales</taxon>
        <taxon>Nocardioidaceae</taxon>
        <taxon>Nocardioides</taxon>
    </lineage>
</organism>
<dbReference type="Pfam" id="PF13396">
    <property type="entry name" value="PLDc_N"/>
    <property type="match status" value="1"/>
</dbReference>
<keyword evidence="10" id="KW-0594">Phospholipid biosynthesis</keyword>
<dbReference type="SUPFAM" id="SSF56024">
    <property type="entry name" value="Phospholipase D/nuclease"/>
    <property type="match status" value="2"/>
</dbReference>
<reference evidence="16" key="1">
    <citation type="journal article" date="2019" name="Int. J. Syst. Evol. Microbiol.">
        <title>The Global Catalogue of Microorganisms (GCM) 10K type strain sequencing project: providing services to taxonomists for standard genome sequencing and annotation.</title>
        <authorList>
            <consortium name="The Broad Institute Genomics Platform"/>
            <consortium name="The Broad Institute Genome Sequencing Center for Infectious Disease"/>
            <person name="Wu L."/>
            <person name="Ma J."/>
        </authorList>
    </citation>
    <scope>NUCLEOTIDE SEQUENCE [LARGE SCALE GENOMIC DNA]</scope>
    <source>
        <strain evidence="16">JCM 16022</strain>
    </source>
</reference>
<dbReference type="InterPro" id="IPR022924">
    <property type="entry name" value="Cardiolipin_synthase"/>
</dbReference>
<dbReference type="CDD" id="cd09112">
    <property type="entry name" value="PLDc_CLS_2"/>
    <property type="match status" value="1"/>
</dbReference>
<evidence type="ECO:0000256" key="2">
    <source>
        <dbReference type="ARBA" id="ARBA00022475"/>
    </source>
</evidence>
<dbReference type="CDD" id="cd09110">
    <property type="entry name" value="PLDc_CLS_1"/>
    <property type="match status" value="1"/>
</dbReference>
<evidence type="ECO:0000256" key="13">
    <source>
        <dbReference type="SAM" id="Phobius"/>
    </source>
</evidence>
<keyword evidence="16" id="KW-1185">Reference proteome</keyword>
<feature type="domain" description="PLD phosphodiesterase" evidence="14">
    <location>
        <begin position="217"/>
        <end position="244"/>
    </location>
</feature>
<keyword evidence="4" id="KW-0808">Transferase</keyword>
<name>A0ABP5LCH5_9ACTN</name>
<evidence type="ECO:0000313" key="16">
    <source>
        <dbReference type="Proteomes" id="UP001501771"/>
    </source>
</evidence>
<dbReference type="InterPro" id="IPR027379">
    <property type="entry name" value="CLS_N"/>
</dbReference>
<feature type="transmembrane region" description="Helical" evidence="13">
    <location>
        <begin position="5"/>
        <end position="27"/>
    </location>
</feature>
<feature type="transmembrane region" description="Helical" evidence="13">
    <location>
        <begin position="33"/>
        <end position="56"/>
    </location>
</feature>
<keyword evidence="2" id="KW-1003">Cell membrane</keyword>
<evidence type="ECO:0000313" key="15">
    <source>
        <dbReference type="EMBL" id="GAA2145024.1"/>
    </source>
</evidence>
<keyword evidence="7 13" id="KW-1133">Transmembrane helix</keyword>
<evidence type="ECO:0000256" key="5">
    <source>
        <dbReference type="ARBA" id="ARBA00022692"/>
    </source>
</evidence>
<evidence type="ECO:0000256" key="7">
    <source>
        <dbReference type="ARBA" id="ARBA00022989"/>
    </source>
</evidence>
<comment type="subcellular location">
    <subcellularLocation>
        <location evidence="1">Cell membrane</location>
        <topology evidence="1">Multi-pass membrane protein</topology>
    </subcellularLocation>
</comment>
<dbReference type="PANTHER" id="PTHR21248">
    <property type="entry name" value="CARDIOLIPIN SYNTHASE"/>
    <property type="match status" value="1"/>
</dbReference>
<keyword evidence="8" id="KW-0443">Lipid metabolism</keyword>
<evidence type="ECO:0000256" key="6">
    <source>
        <dbReference type="ARBA" id="ARBA00022737"/>
    </source>
</evidence>
<evidence type="ECO:0000256" key="9">
    <source>
        <dbReference type="ARBA" id="ARBA00023136"/>
    </source>
</evidence>
<evidence type="ECO:0000259" key="14">
    <source>
        <dbReference type="PROSITE" id="PS50035"/>
    </source>
</evidence>
<evidence type="ECO:0000256" key="3">
    <source>
        <dbReference type="ARBA" id="ARBA00022516"/>
    </source>
</evidence>
<dbReference type="PANTHER" id="PTHR21248:SF22">
    <property type="entry name" value="PHOSPHOLIPASE D"/>
    <property type="match status" value="1"/>
</dbReference>
<sequence>MILTVVTIVVVTVLAVVIVGVVAALLTDDRDPSVVLAWLFVILLIPVLGVVAYFFIGRNHRRESRRHSERRERVEARSERSLDPVLASAQGFSTAAVATLSGSPGQRVESAGRREGGTVPLPAQDVRLYFTGADKFRDLFVDLRGARERIDLMYLIWEQDELTAEVTEILLDRLAAGVRVNVIYDWLSSLPYRKQELERLAEAGAAVVPCYKRARQLNYRNHMKMALIDGAVVYSGGMNMGQEYVDGGRRFDTWRDTHFRMTGPVVAPYLQLFAATWSMNGRDEDLFAGWAPPAPATAGEGIPVQVLHSSVSTPFPTIRDVFVVALTTARERAWIQSPYFVPDEPLLTAMCVAASSGVDVRLMMTGLPDKKLPFNAAHAYFPTALAAGVRVFKYDAGFLHAKTVTVDAEVAIIGTCNWDIRSLILHDEVVSVFYSGEIARSCADQYERDLEHCSEVTLADLSALSTWERVRNSVCRLFSRLL</sequence>
<keyword evidence="11" id="KW-1208">Phospholipid metabolism</keyword>
<evidence type="ECO:0000256" key="12">
    <source>
        <dbReference type="NCBIfam" id="TIGR04265"/>
    </source>
</evidence>
<evidence type="ECO:0000256" key="10">
    <source>
        <dbReference type="ARBA" id="ARBA00023209"/>
    </source>
</evidence>
<proteinExistence type="predicted"/>
<dbReference type="Proteomes" id="UP001501771">
    <property type="component" value="Unassembled WGS sequence"/>
</dbReference>
<dbReference type="RefSeq" id="WP_344150714.1">
    <property type="nucleotide sequence ID" value="NZ_BAAAQR010000005.1"/>
</dbReference>
<evidence type="ECO:0000256" key="8">
    <source>
        <dbReference type="ARBA" id="ARBA00023098"/>
    </source>
</evidence>
<keyword evidence="9 13" id="KW-0472">Membrane</keyword>
<comment type="caution">
    <text evidence="15">The sequence shown here is derived from an EMBL/GenBank/DDBJ whole genome shotgun (WGS) entry which is preliminary data.</text>
</comment>
<dbReference type="SMART" id="SM00155">
    <property type="entry name" value="PLDc"/>
    <property type="match status" value="2"/>
</dbReference>
<evidence type="ECO:0000256" key="4">
    <source>
        <dbReference type="ARBA" id="ARBA00022679"/>
    </source>
</evidence>
<gene>
    <name evidence="15" type="primary">cls</name>
    <name evidence="15" type="ORF">GCM10009844_19280</name>
</gene>
<dbReference type="NCBIfam" id="TIGR04265">
    <property type="entry name" value="bac_cardiolipin"/>
    <property type="match status" value="1"/>
</dbReference>
<evidence type="ECO:0000256" key="11">
    <source>
        <dbReference type="ARBA" id="ARBA00023264"/>
    </source>
</evidence>
<dbReference type="InterPro" id="IPR001736">
    <property type="entry name" value="PLipase_D/transphosphatidylase"/>
</dbReference>
<dbReference type="EMBL" id="BAAAQR010000005">
    <property type="protein sequence ID" value="GAA2145024.1"/>
    <property type="molecule type" value="Genomic_DNA"/>
</dbReference>
<keyword evidence="5 13" id="KW-0812">Transmembrane</keyword>
<dbReference type="InterPro" id="IPR025202">
    <property type="entry name" value="PLD-like_dom"/>
</dbReference>
<dbReference type="EC" id="2.7.8.-" evidence="12"/>
<evidence type="ECO:0000256" key="1">
    <source>
        <dbReference type="ARBA" id="ARBA00004651"/>
    </source>
</evidence>
<keyword evidence="6" id="KW-0677">Repeat</keyword>
<dbReference type="Gene3D" id="3.30.870.10">
    <property type="entry name" value="Endonuclease Chain A"/>
    <property type="match status" value="2"/>
</dbReference>
<protein>
    <recommendedName>
        <fullName evidence="12">Cardiolipin synthase</fullName>
        <ecNumber evidence="12">2.7.8.-</ecNumber>
    </recommendedName>
</protein>
<dbReference type="Pfam" id="PF13091">
    <property type="entry name" value="PLDc_2"/>
    <property type="match status" value="2"/>
</dbReference>
<dbReference type="PROSITE" id="PS50035">
    <property type="entry name" value="PLD"/>
    <property type="match status" value="2"/>
</dbReference>